<organism evidence="6 7">
    <name type="scientific">Psophocarpus tetragonolobus</name>
    <name type="common">Winged bean</name>
    <name type="synonym">Dolichos tetragonolobus</name>
    <dbReference type="NCBI Taxonomy" id="3891"/>
    <lineage>
        <taxon>Eukaryota</taxon>
        <taxon>Viridiplantae</taxon>
        <taxon>Streptophyta</taxon>
        <taxon>Embryophyta</taxon>
        <taxon>Tracheophyta</taxon>
        <taxon>Spermatophyta</taxon>
        <taxon>Magnoliopsida</taxon>
        <taxon>eudicotyledons</taxon>
        <taxon>Gunneridae</taxon>
        <taxon>Pentapetalae</taxon>
        <taxon>rosids</taxon>
        <taxon>fabids</taxon>
        <taxon>Fabales</taxon>
        <taxon>Fabaceae</taxon>
        <taxon>Papilionoideae</taxon>
        <taxon>50 kb inversion clade</taxon>
        <taxon>NPAAA clade</taxon>
        <taxon>indigoferoid/millettioid clade</taxon>
        <taxon>Phaseoleae</taxon>
        <taxon>Psophocarpus</taxon>
    </lineage>
</organism>
<name>A0AAN9T448_PSOTE</name>
<evidence type="ECO:0000256" key="3">
    <source>
        <dbReference type="ARBA" id="ARBA00023115"/>
    </source>
</evidence>
<dbReference type="Proteomes" id="UP001386955">
    <property type="component" value="Unassembled WGS sequence"/>
</dbReference>
<evidence type="ECO:0000313" key="6">
    <source>
        <dbReference type="EMBL" id="KAK7411877.1"/>
    </source>
</evidence>
<dbReference type="InterPro" id="IPR030374">
    <property type="entry name" value="PABS"/>
</dbReference>
<keyword evidence="7" id="KW-1185">Reference proteome</keyword>
<dbReference type="AlphaFoldDB" id="A0AAN9T448"/>
<dbReference type="Gene3D" id="3.40.50.150">
    <property type="entry name" value="Vaccinia Virus protein VP39"/>
    <property type="match status" value="1"/>
</dbReference>
<comment type="caution">
    <text evidence="6">The sequence shown here is derived from an EMBL/GenBank/DDBJ whole genome shotgun (WGS) entry which is preliminary data.</text>
</comment>
<evidence type="ECO:0000313" key="7">
    <source>
        <dbReference type="Proteomes" id="UP001386955"/>
    </source>
</evidence>
<dbReference type="GO" id="GO:0010487">
    <property type="term" value="F:thermospermine synthase activity"/>
    <property type="evidence" value="ECO:0007669"/>
    <property type="project" value="TreeGrafter"/>
</dbReference>
<keyword evidence="3 4" id="KW-0620">Polyamine biosynthesis</keyword>
<evidence type="ECO:0000256" key="2">
    <source>
        <dbReference type="ARBA" id="ARBA00022679"/>
    </source>
</evidence>
<dbReference type="EMBL" id="JAYMYS010000001">
    <property type="protein sequence ID" value="KAK7411877.1"/>
    <property type="molecule type" value="Genomic_DNA"/>
</dbReference>
<dbReference type="SUPFAM" id="SSF53335">
    <property type="entry name" value="S-adenosyl-L-methionine-dependent methyltransferases"/>
    <property type="match status" value="1"/>
</dbReference>
<dbReference type="GO" id="GO:0006596">
    <property type="term" value="P:polyamine biosynthetic process"/>
    <property type="evidence" value="ECO:0007669"/>
    <property type="project" value="UniProtKB-UniRule"/>
</dbReference>
<proteinExistence type="inferred from homology"/>
<evidence type="ECO:0000256" key="1">
    <source>
        <dbReference type="ARBA" id="ARBA00007867"/>
    </source>
</evidence>
<dbReference type="PROSITE" id="PS51006">
    <property type="entry name" value="PABS_2"/>
    <property type="match status" value="1"/>
</dbReference>
<accession>A0AAN9T448</accession>
<dbReference type="PANTHER" id="PTHR43317">
    <property type="entry name" value="THERMOSPERMINE SYNTHASE ACAULIS5"/>
    <property type="match status" value="1"/>
</dbReference>
<dbReference type="InterPro" id="IPR029063">
    <property type="entry name" value="SAM-dependent_MTases_sf"/>
</dbReference>
<dbReference type="PANTHER" id="PTHR43317:SF10">
    <property type="entry name" value="PABS DOMAIN-CONTAINING PROTEIN"/>
    <property type="match status" value="1"/>
</dbReference>
<protein>
    <recommendedName>
        <fullName evidence="5">PABS domain-containing protein</fullName>
    </recommendedName>
</protein>
<evidence type="ECO:0000256" key="4">
    <source>
        <dbReference type="PROSITE-ProRule" id="PRU00354"/>
    </source>
</evidence>
<reference evidence="6 7" key="1">
    <citation type="submission" date="2024-01" db="EMBL/GenBank/DDBJ databases">
        <title>The genomes of 5 underutilized Papilionoideae crops provide insights into root nodulation and disease resistanc.</title>
        <authorList>
            <person name="Jiang F."/>
        </authorList>
    </citation>
    <scope>NUCLEOTIDE SEQUENCE [LARGE SCALE GENOMIC DNA]</scope>
    <source>
        <strain evidence="6">DUOXIRENSHENG_FW03</strain>
        <tissue evidence="6">Leaves</tissue>
    </source>
</reference>
<dbReference type="Pfam" id="PF01564">
    <property type="entry name" value="Spermine_synth"/>
    <property type="match status" value="1"/>
</dbReference>
<comment type="similarity">
    <text evidence="1">Belongs to the spermidine/spermine synthase family.</text>
</comment>
<gene>
    <name evidence="6" type="ORF">VNO78_03320</name>
</gene>
<keyword evidence="2 4" id="KW-0808">Transferase</keyword>
<feature type="domain" description="PABS" evidence="5">
    <location>
        <begin position="1"/>
        <end position="30"/>
    </location>
</feature>
<evidence type="ECO:0000259" key="5">
    <source>
        <dbReference type="PROSITE" id="PS51006"/>
    </source>
</evidence>
<sequence length="140" mass="15702">MGKALVIDGHFQERKLDEYIYHESLVHPALRPKTVFIMGGGGSGSREAQKHKGLEKIKICDIDRTKLPEFLRASRFQHGAPLSGIQELISIFPPARELGPPITDSRSPHARNANPHPFIEATFFRTFPTHPSISLFHICP</sequence>
<comment type="caution">
    <text evidence="4">Lacks conserved residue(s) required for the propagation of feature annotation.</text>
</comment>